<dbReference type="EMBL" id="DTHB01000011">
    <property type="protein sequence ID" value="HGB13730.1"/>
    <property type="molecule type" value="Genomic_DNA"/>
</dbReference>
<dbReference type="NCBIfam" id="TIGR02199">
    <property type="entry name" value="rfaE_dom_II"/>
    <property type="match status" value="1"/>
</dbReference>
<keyword evidence="2 9" id="KW-0808">Transferase</keyword>
<dbReference type="GO" id="GO:0016773">
    <property type="term" value="F:phosphotransferase activity, alcohol group as acceptor"/>
    <property type="evidence" value="ECO:0007669"/>
    <property type="project" value="InterPro"/>
</dbReference>
<dbReference type="GO" id="GO:0005524">
    <property type="term" value="F:ATP binding"/>
    <property type="evidence" value="ECO:0007669"/>
    <property type="project" value="UniProtKB-KW"/>
</dbReference>
<evidence type="ECO:0000256" key="3">
    <source>
        <dbReference type="ARBA" id="ARBA00022695"/>
    </source>
</evidence>
<evidence type="ECO:0000259" key="8">
    <source>
        <dbReference type="Pfam" id="PF01467"/>
    </source>
</evidence>
<dbReference type="PANTHER" id="PTHR43793">
    <property type="entry name" value="FAD SYNTHASE"/>
    <property type="match status" value="1"/>
</dbReference>
<dbReference type="InterPro" id="IPR014729">
    <property type="entry name" value="Rossmann-like_a/b/a_fold"/>
</dbReference>
<name>A0A7C3WGE2_9BACT</name>
<evidence type="ECO:0000256" key="7">
    <source>
        <dbReference type="ARBA" id="ARBA00047428"/>
    </source>
</evidence>
<keyword evidence="5" id="KW-0067">ATP-binding</keyword>
<dbReference type="InterPro" id="IPR050385">
    <property type="entry name" value="Archaeal_FAD_synthase"/>
</dbReference>
<dbReference type="InterPro" id="IPR004821">
    <property type="entry name" value="Cyt_trans-like"/>
</dbReference>
<evidence type="ECO:0000313" key="9">
    <source>
        <dbReference type="EMBL" id="HGB13730.1"/>
    </source>
</evidence>
<evidence type="ECO:0000256" key="5">
    <source>
        <dbReference type="ARBA" id="ARBA00022840"/>
    </source>
</evidence>
<organism evidence="9">
    <name type="scientific">Desulfobacca acetoxidans</name>
    <dbReference type="NCBI Taxonomy" id="60893"/>
    <lineage>
        <taxon>Bacteria</taxon>
        <taxon>Pseudomonadati</taxon>
        <taxon>Thermodesulfobacteriota</taxon>
        <taxon>Desulfobaccia</taxon>
        <taxon>Desulfobaccales</taxon>
        <taxon>Desulfobaccaceae</taxon>
        <taxon>Desulfobacca</taxon>
    </lineage>
</organism>
<feature type="domain" description="Cytidyltransferase-like" evidence="8">
    <location>
        <begin position="31"/>
        <end position="154"/>
    </location>
</feature>
<evidence type="ECO:0000256" key="6">
    <source>
        <dbReference type="ARBA" id="ARBA00023277"/>
    </source>
</evidence>
<keyword evidence="6" id="KW-0119">Carbohydrate metabolism</keyword>
<keyword evidence="4" id="KW-0547">Nucleotide-binding</keyword>
<keyword evidence="3 9" id="KW-0548">Nucleotidyltransferase</keyword>
<dbReference type="AlphaFoldDB" id="A0A7C3WGE2"/>
<proteinExistence type="predicted"/>
<evidence type="ECO:0000256" key="4">
    <source>
        <dbReference type="ARBA" id="ARBA00022741"/>
    </source>
</evidence>
<dbReference type="SUPFAM" id="SSF52374">
    <property type="entry name" value="Nucleotidylyl transferase"/>
    <property type="match status" value="1"/>
</dbReference>
<gene>
    <name evidence="9" type="primary">rfaE2</name>
    <name evidence="9" type="ORF">ENV62_00610</name>
</gene>
<dbReference type="PANTHER" id="PTHR43793:SF2">
    <property type="entry name" value="BIFUNCTIONAL PROTEIN HLDE"/>
    <property type="match status" value="1"/>
</dbReference>
<comment type="caution">
    <text evidence="9">The sequence shown here is derived from an EMBL/GenBank/DDBJ whole genome shotgun (WGS) entry which is preliminary data.</text>
</comment>
<accession>A0A7C3WGE2</accession>
<sequence>MNFSTATKIVSREDAACWVRELQARGQQVVFTNGCFDLLHPGHVTYLEQARSLGDALIVAVNTDASVRRLHKGSGRPVNGEADRARVLAALAAVDRVVLFPEDTPREIIAELQPDILVKGGDYTLEEVVGRETVLARGGRVEVLPYVPGYSTTALLARIRQGT</sequence>
<dbReference type="GO" id="GO:0005975">
    <property type="term" value="P:carbohydrate metabolic process"/>
    <property type="evidence" value="ECO:0007669"/>
    <property type="project" value="InterPro"/>
</dbReference>
<dbReference type="Gene3D" id="3.40.50.620">
    <property type="entry name" value="HUPs"/>
    <property type="match status" value="1"/>
</dbReference>
<reference evidence="9" key="1">
    <citation type="journal article" date="2020" name="mSystems">
        <title>Genome- and Community-Level Interaction Insights into Carbon Utilization and Element Cycling Functions of Hydrothermarchaeota in Hydrothermal Sediment.</title>
        <authorList>
            <person name="Zhou Z."/>
            <person name="Liu Y."/>
            <person name="Xu W."/>
            <person name="Pan J."/>
            <person name="Luo Z.H."/>
            <person name="Li M."/>
        </authorList>
    </citation>
    <scope>NUCLEOTIDE SEQUENCE [LARGE SCALE GENOMIC DNA]</scope>
    <source>
        <strain evidence="9">SpSt-776</strain>
    </source>
</reference>
<evidence type="ECO:0000256" key="2">
    <source>
        <dbReference type="ARBA" id="ARBA00022679"/>
    </source>
</evidence>
<dbReference type="EC" id="2.7.7.70" evidence="1"/>
<evidence type="ECO:0000256" key="1">
    <source>
        <dbReference type="ARBA" id="ARBA00012519"/>
    </source>
</evidence>
<comment type="catalytic activity">
    <reaction evidence="7">
        <text>D-glycero-beta-D-manno-heptose 1-phosphate + ATP + H(+) = ADP-D-glycero-beta-D-manno-heptose + diphosphate</text>
        <dbReference type="Rhea" id="RHEA:27465"/>
        <dbReference type="ChEBI" id="CHEBI:15378"/>
        <dbReference type="ChEBI" id="CHEBI:30616"/>
        <dbReference type="ChEBI" id="CHEBI:33019"/>
        <dbReference type="ChEBI" id="CHEBI:59967"/>
        <dbReference type="ChEBI" id="CHEBI:61593"/>
        <dbReference type="EC" id="2.7.7.70"/>
    </reaction>
</comment>
<dbReference type="GO" id="GO:0016779">
    <property type="term" value="F:nucleotidyltransferase activity"/>
    <property type="evidence" value="ECO:0007669"/>
    <property type="project" value="UniProtKB-KW"/>
</dbReference>
<dbReference type="NCBIfam" id="TIGR00125">
    <property type="entry name" value="cyt_tran_rel"/>
    <property type="match status" value="1"/>
</dbReference>
<dbReference type="InterPro" id="IPR011914">
    <property type="entry name" value="RfaE_dom_II"/>
</dbReference>
<protein>
    <recommendedName>
        <fullName evidence="1">D-glycero-beta-D-manno-heptose 1-phosphate adenylyltransferase</fullName>
        <ecNumber evidence="1">2.7.7.70</ecNumber>
    </recommendedName>
</protein>
<dbReference type="Pfam" id="PF01467">
    <property type="entry name" value="CTP_transf_like"/>
    <property type="match status" value="1"/>
</dbReference>